<dbReference type="PROSITE" id="PS50053">
    <property type="entry name" value="UBIQUITIN_2"/>
    <property type="match status" value="1"/>
</dbReference>
<accession>A0A4P9ZM52</accession>
<gene>
    <name evidence="2" type="ORF">BJ085DRAFT_3927</name>
</gene>
<dbReference type="Proteomes" id="UP000268162">
    <property type="component" value="Unassembled WGS sequence"/>
</dbReference>
<evidence type="ECO:0000259" key="1">
    <source>
        <dbReference type="PROSITE" id="PS50053"/>
    </source>
</evidence>
<protein>
    <submittedName>
        <fullName evidence="2">Ubiquitin-related domain-containing protein</fullName>
    </submittedName>
</protein>
<dbReference type="CDD" id="cd16116">
    <property type="entry name" value="Ubl_Smt3_like"/>
    <property type="match status" value="1"/>
</dbReference>
<dbReference type="InterPro" id="IPR029071">
    <property type="entry name" value="Ubiquitin-like_domsf"/>
</dbReference>
<feature type="non-terminal residue" evidence="2">
    <location>
        <position position="1"/>
    </location>
</feature>
<dbReference type="AlphaFoldDB" id="A0A4P9ZM52"/>
<dbReference type="SUPFAM" id="SSF54236">
    <property type="entry name" value="Ubiquitin-like"/>
    <property type="match status" value="1"/>
</dbReference>
<dbReference type="InterPro" id="IPR000626">
    <property type="entry name" value="Ubiquitin-like_dom"/>
</dbReference>
<feature type="domain" description="Ubiquitin-like" evidence="1">
    <location>
        <begin position="3"/>
        <end position="80"/>
    </location>
</feature>
<dbReference type="Gene3D" id="3.10.20.90">
    <property type="entry name" value="Phosphatidylinositol 3-kinase Catalytic Subunit, Chain A, domain 1"/>
    <property type="match status" value="1"/>
</dbReference>
<evidence type="ECO:0000313" key="2">
    <source>
        <dbReference type="EMBL" id="RKP34235.1"/>
    </source>
</evidence>
<dbReference type="STRING" id="215637.A0A4P9ZM52"/>
<feature type="non-terminal residue" evidence="2">
    <location>
        <position position="80"/>
    </location>
</feature>
<organism evidence="2 3">
    <name type="scientific">Dimargaris cristalligena</name>
    <dbReference type="NCBI Taxonomy" id="215637"/>
    <lineage>
        <taxon>Eukaryota</taxon>
        <taxon>Fungi</taxon>
        <taxon>Fungi incertae sedis</taxon>
        <taxon>Zoopagomycota</taxon>
        <taxon>Kickxellomycotina</taxon>
        <taxon>Dimargaritomycetes</taxon>
        <taxon>Dimargaritales</taxon>
        <taxon>Dimargaritaceae</taxon>
        <taxon>Dimargaris</taxon>
    </lineage>
</organism>
<dbReference type="Pfam" id="PF11976">
    <property type="entry name" value="Rad60-SLD"/>
    <property type="match status" value="1"/>
</dbReference>
<evidence type="ECO:0000313" key="3">
    <source>
        <dbReference type="Proteomes" id="UP000268162"/>
    </source>
</evidence>
<name>A0A4P9ZM52_9FUNG</name>
<reference evidence="3" key="1">
    <citation type="journal article" date="2018" name="Nat. Microbiol.">
        <title>Leveraging single-cell genomics to expand the fungal tree of life.</title>
        <authorList>
            <person name="Ahrendt S.R."/>
            <person name="Quandt C.A."/>
            <person name="Ciobanu D."/>
            <person name="Clum A."/>
            <person name="Salamov A."/>
            <person name="Andreopoulos B."/>
            <person name="Cheng J.F."/>
            <person name="Woyke T."/>
            <person name="Pelin A."/>
            <person name="Henrissat B."/>
            <person name="Reynolds N.K."/>
            <person name="Benny G.L."/>
            <person name="Smith M.E."/>
            <person name="James T.Y."/>
            <person name="Grigoriev I.V."/>
        </authorList>
    </citation>
    <scope>NUCLEOTIDE SEQUENCE [LARGE SCALE GENOMIC DNA]</scope>
    <source>
        <strain evidence="3">RSA 468</strain>
    </source>
</reference>
<proteinExistence type="predicted"/>
<dbReference type="PANTHER" id="PTHR10562">
    <property type="entry name" value="SMALL UBIQUITIN-RELATED MODIFIER"/>
    <property type="match status" value="1"/>
</dbReference>
<dbReference type="SMART" id="SM00213">
    <property type="entry name" value="UBQ"/>
    <property type="match status" value="1"/>
</dbReference>
<sequence length="80" mass="9109">TTEHINIKVVSSDAAEVHFKIRRSTVLRKLMETYCDRTGKSMNSIRFLFEGERVLPTHTPQELEMDDGDTIDVMVQQVGG</sequence>
<dbReference type="FunFam" id="3.10.20.90:FF:000202">
    <property type="entry name" value="Small ubiquitin-related modifier I"/>
    <property type="match status" value="1"/>
</dbReference>
<dbReference type="EMBL" id="ML003294">
    <property type="protein sequence ID" value="RKP34235.1"/>
    <property type="molecule type" value="Genomic_DNA"/>
</dbReference>
<keyword evidence="3" id="KW-1185">Reference proteome</keyword>
<dbReference type="InterPro" id="IPR022617">
    <property type="entry name" value="Rad60/SUMO-like_dom"/>
</dbReference>